<reference evidence="1" key="1">
    <citation type="submission" date="2022-05" db="EMBL/GenBank/DDBJ databases">
        <title>Chromosome-level genome of Chaenocephalus aceratus.</title>
        <authorList>
            <person name="Park H."/>
        </authorList>
    </citation>
    <scope>NUCLEOTIDE SEQUENCE</scope>
    <source>
        <strain evidence="1">KU_202001</strain>
    </source>
</reference>
<accession>A0ACB9XFN1</accession>
<comment type="caution">
    <text evidence="1">The sequence shown here is derived from an EMBL/GenBank/DDBJ whole genome shotgun (WGS) entry which is preliminary data.</text>
</comment>
<evidence type="ECO:0000313" key="1">
    <source>
        <dbReference type="EMBL" id="KAI4825082.1"/>
    </source>
</evidence>
<gene>
    <name evidence="1" type="ORF">KUCAC02_020780</name>
</gene>
<name>A0ACB9XFN1_CHAAC</name>
<dbReference type="Proteomes" id="UP001057452">
    <property type="component" value="Chromosome 6"/>
</dbReference>
<evidence type="ECO:0000313" key="2">
    <source>
        <dbReference type="Proteomes" id="UP001057452"/>
    </source>
</evidence>
<sequence>MNVPTTHERPHHPERYDSDTQRQYCGTADTLPFLASLAGASSLTNLDSRENPHVYTEDHCPPGANPHVSVPAGAPYPYQHTIQPEMVDPLTLRFHCPCQSAQCQLSYPDYLLDPQSSQYQLLPGPVPAASSSHGSLPVPWFINEPVLCSMMPAMDQQHFQEGLAEYTQPVVCNVSGDGQMVLVNPSEPVYLTLSSAPTHREQDASAVRTPRQPPYYHQAAYALPAQTSNMQPQAPPAQPAGALCELRSRKRCHCTRSQCLKLYCECFANGLMCSNCDCSNCHNNAEHDTKRQKAIKSCLGRNPDAFRSKIAAGPSGEVKGWHNKGCHCKRSGCLKNYCECYEANIMCTSSCKCVGCRNYYFDDSEMGPKESSVSVEDRGSLSVITPAVVEAVCGCMLAQAEGAESGALSPPQAERMVLVEFGHCLSQIVKAMFKNNSD</sequence>
<organism evidence="1 2">
    <name type="scientific">Chaenocephalus aceratus</name>
    <name type="common">Blackfin icefish</name>
    <name type="synonym">Chaenichthys aceratus</name>
    <dbReference type="NCBI Taxonomy" id="36190"/>
    <lineage>
        <taxon>Eukaryota</taxon>
        <taxon>Metazoa</taxon>
        <taxon>Chordata</taxon>
        <taxon>Craniata</taxon>
        <taxon>Vertebrata</taxon>
        <taxon>Euteleostomi</taxon>
        <taxon>Actinopterygii</taxon>
        <taxon>Neopterygii</taxon>
        <taxon>Teleostei</taxon>
        <taxon>Neoteleostei</taxon>
        <taxon>Acanthomorphata</taxon>
        <taxon>Eupercaria</taxon>
        <taxon>Perciformes</taxon>
        <taxon>Notothenioidei</taxon>
        <taxon>Channichthyidae</taxon>
        <taxon>Chaenocephalus</taxon>
    </lineage>
</organism>
<keyword evidence="2" id="KW-1185">Reference proteome</keyword>
<dbReference type="EMBL" id="CM043790">
    <property type="protein sequence ID" value="KAI4825082.1"/>
    <property type="molecule type" value="Genomic_DNA"/>
</dbReference>
<protein>
    <submittedName>
        <fullName evidence="1">Uncharacterized protein</fullName>
    </submittedName>
</protein>
<proteinExistence type="predicted"/>